<dbReference type="GO" id="GO:0008270">
    <property type="term" value="F:zinc ion binding"/>
    <property type="evidence" value="ECO:0007669"/>
    <property type="project" value="UniProtKB-KW"/>
</dbReference>
<dbReference type="AlphaFoldDB" id="H9B952"/>
<sequence length="246" mass="27171">MASNIDARRRRNQNHYSSESIVPTLDMLTTESSLSQPHGAVPVCFSCFEEGHESTSCPLSGVLCLCCGGKGHDTEDCPIYFVDLSIRGCLTAHIQERTEQAKRRLIPDKGRFPAESLETSSISTKSGSKSGSNKSAKRRSLYAVQCIVCGNMGHANCRASPLQHGVSHCPRCCHPGHTAAECVRYPLTLQLGCSKDAVDSMTSPRDMIEKKEQSQRLQKMKWQKHRESSAARAFAKDPWHPCHLLN</sequence>
<evidence type="ECO:0000259" key="3">
    <source>
        <dbReference type="PROSITE" id="PS50158"/>
    </source>
</evidence>
<feature type="compositionally biased region" description="Low complexity" evidence="2">
    <location>
        <begin position="116"/>
        <end position="134"/>
    </location>
</feature>
<dbReference type="GO" id="GO:0003676">
    <property type="term" value="F:nucleic acid binding"/>
    <property type="evidence" value="ECO:0007669"/>
    <property type="project" value="InterPro"/>
</dbReference>
<dbReference type="VEuPathDB" id="ToxoDB:ETH2_1434800"/>
<protein>
    <recommendedName>
        <fullName evidence="3">CCHC-type domain-containing protein</fullName>
    </recommendedName>
</protein>
<keyword evidence="1" id="KW-0479">Metal-binding</keyword>
<dbReference type="PROSITE" id="PS50158">
    <property type="entry name" value="ZF_CCHC"/>
    <property type="match status" value="2"/>
</dbReference>
<reference evidence="4" key="1">
    <citation type="journal article" date="2012" name="BMC Genomics">
        <title>Characterisation of full-length cDNA sequences provides insights into the Eimeria tenella transcriptome.</title>
        <authorList>
            <person name="Amiruddin N."/>
            <person name="Lee X.W."/>
            <person name="Blake D.P."/>
            <person name="Suzuki Y."/>
            <person name="Tay Y.L."/>
            <person name="Lim L.S."/>
            <person name="Tomley F.M."/>
            <person name="Watanabe J."/>
            <person name="Sugimoto C."/>
            <person name="Wan K.L."/>
        </authorList>
    </citation>
    <scope>NUCLEOTIDE SEQUENCE</scope>
    <source>
        <strain evidence="4">Houghton</strain>
    </source>
</reference>
<feature type="domain" description="CCHC-type" evidence="3">
    <location>
        <begin position="44"/>
        <end position="58"/>
    </location>
</feature>
<accession>H9B952</accession>
<keyword evidence="1" id="KW-0863">Zinc-finger</keyword>
<proteinExistence type="evidence at transcript level"/>
<feature type="region of interest" description="Disordered" evidence="2">
    <location>
        <begin position="116"/>
        <end position="136"/>
    </location>
</feature>
<evidence type="ECO:0000313" key="4">
    <source>
        <dbReference type="EMBL" id="AET50512.1"/>
    </source>
</evidence>
<name>H9B952_EIMTE</name>
<dbReference type="SMART" id="SM00343">
    <property type="entry name" value="ZnF_C2HC"/>
    <property type="match status" value="4"/>
</dbReference>
<dbReference type="SUPFAM" id="SSF57756">
    <property type="entry name" value="Retrovirus zinc finger-like domains"/>
    <property type="match status" value="1"/>
</dbReference>
<dbReference type="EMBL" id="JN987289">
    <property type="protein sequence ID" value="AET50512.1"/>
    <property type="molecule type" value="mRNA"/>
</dbReference>
<evidence type="ECO:0000256" key="1">
    <source>
        <dbReference type="PROSITE-ProRule" id="PRU00047"/>
    </source>
</evidence>
<dbReference type="Gene3D" id="4.10.60.10">
    <property type="entry name" value="Zinc finger, CCHC-type"/>
    <property type="match status" value="1"/>
</dbReference>
<dbReference type="InterPro" id="IPR036875">
    <property type="entry name" value="Znf_CCHC_sf"/>
</dbReference>
<organism evidence="4">
    <name type="scientific">Eimeria tenella</name>
    <name type="common">Coccidian parasite</name>
    <dbReference type="NCBI Taxonomy" id="5802"/>
    <lineage>
        <taxon>Eukaryota</taxon>
        <taxon>Sar</taxon>
        <taxon>Alveolata</taxon>
        <taxon>Apicomplexa</taxon>
        <taxon>Conoidasida</taxon>
        <taxon>Coccidia</taxon>
        <taxon>Eucoccidiorida</taxon>
        <taxon>Eimeriorina</taxon>
        <taxon>Eimeriidae</taxon>
        <taxon>Eimeria</taxon>
    </lineage>
</organism>
<dbReference type="InterPro" id="IPR001878">
    <property type="entry name" value="Znf_CCHC"/>
</dbReference>
<keyword evidence="1" id="KW-0862">Zinc</keyword>
<feature type="domain" description="CCHC-type" evidence="3">
    <location>
        <begin position="64"/>
        <end position="78"/>
    </location>
</feature>
<evidence type="ECO:0000256" key="2">
    <source>
        <dbReference type="SAM" id="MobiDB-lite"/>
    </source>
</evidence>